<dbReference type="Proteomes" id="UP000032515">
    <property type="component" value="Unassembled WGS sequence"/>
</dbReference>
<organism evidence="2 3">
    <name type="scientific">Rhodopseudomonas palustris</name>
    <dbReference type="NCBI Taxonomy" id="1076"/>
    <lineage>
        <taxon>Bacteria</taxon>
        <taxon>Pseudomonadati</taxon>
        <taxon>Pseudomonadota</taxon>
        <taxon>Alphaproteobacteria</taxon>
        <taxon>Hyphomicrobiales</taxon>
        <taxon>Nitrobacteraceae</taxon>
        <taxon>Rhodopseudomonas</taxon>
    </lineage>
</organism>
<name>A0A0D7F2T0_RHOPL</name>
<accession>A0A0D7F2T0</accession>
<gene>
    <name evidence="2" type="ORF">OO17_04580</name>
</gene>
<sequence>MNAFVKGVQSLFSGPDTSAAKKQSEEQSLVLAKQAETLQNQDQEQQSQLAKVTRVPRGRRLLLAATGEQGVSSTLGG</sequence>
<protein>
    <submittedName>
        <fullName evidence="2">Uncharacterized protein</fullName>
    </submittedName>
</protein>
<feature type="region of interest" description="Disordered" evidence="1">
    <location>
        <begin position="1"/>
        <end position="25"/>
    </location>
</feature>
<evidence type="ECO:0000313" key="3">
    <source>
        <dbReference type="Proteomes" id="UP000032515"/>
    </source>
</evidence>
<reference evidence="2 3" key="1">
    <citation type="submission" date="2014-11" db="EMBL/GenBank/DDBJ databases">
        <title>Genomics and ecophysiology of heterotrophic nitrogen fixing bacteria isolated from estuarine surface water.</title>
        <authorList>
            <person name="Bentzon-Tilia M."/>
            <person name="Severin I."/>
            <person name="Hansen L.H."/>
            <person name="Riemann L."/>
        </authorList>
    </citation>
    <scope>NUCLEOTIDE SEQUENCE [LARGE SCALE GENOMIC DNA]</scope>
    <source>
        <strain evidence="2 3">BAL398</strain>
    </source>
</reference>
<comment type="caution">
    <text evidence="2">The sequence shown here is derived from an EMBL/GenBank/DDBJ whole genome shotgun (WGS) entry which is preliminary data.</text>
</comment>
<dbReference type="EMBL" id="JXXE01000085">
    <property type="protein sequence ID" value="KIZ47388.1"/>
    <property type="molecule type" value="Genomic_DNA"/>
</dbReference>
<dbReference type="PATRIC" id="fig|1076.23.peg.6545"/>
<dbReference type="RefSeq" id="WP_044406279.1">
    <property type="nucleotide sequence ID" value="NZ_JXXE01000085.1"/>
</dbReference>
<dbReference type="AlphaFoldDB" id="A0A0D7F2T0"/>
<proteinExistence type="predicted"/>
<evidence type="ECO:0000313" key="2">
    <source>
        <dbReference type="EMBL" id="KIZ47388.1"/>
    </source>
</evidence>
<evidence type="ECO:0000256" key="1">
    <source>
        <dbReference type="SAM" id="MobiDB-lite"/>
    </source>
</evidence>